<dbReference type="PANTHER" id="PTHR33820:SF4">
    <property type="entry name" value="COILED-COIL DOMAIN-CONTAINING PROTEIN 17"/>
    <property type="match status" value="1"/>
</dbReference>
<feature type="compositionally biased region" description="Low complexity" evidence="2">
    <location>
        <begin position="146"/>
        <end position="164"/>
    </location>
</feature>
<feature type="compositionally biased region" description="Low complexity" evidence="2">
    <location>
        <begin position="26"/>
        <end position="39"/>
    </location>
</feature>
<evidence type="ECO:0000256" key="1">
    <source>
        <dbReference type="SAM" id="Coils"/>
    </source>
</evidence>
<feature type="region of interest" description="Disordered" evidence="2">
    <location>
        <begin position="653"/>
        <end position="675"/>
    </location>
</feature>
<reference evidence="3" key="1">
    <citation type="submission" date="2019-03" db="EMBL/GenBank/DDBJ databases">
        <authorList>
            <person name="Warren W.C."/>
            <person name="Johnson G.S."/>
        </authorList>
    </citation>
    <scope>NUCLEOTIDE SEQUENCE [LARGE SCALE GENOMIC DNA]</scope>
    <source>
        <strain evidence="3">Basenji</strain>
    </source>
</reference>
<name>A0A8C0RMK4_CANLF</name>
<feature type="compositionally biased region" description="Low complexity" evidence="2">
    <location>
        <begin position="129"/>
        <end position="139"/>
    </location>
</feature>
<dbReference type="AlphaFoldDB" id="A0A8C0RMK4"/>
<evidence type="ECO:0000313" key="4">
    <source>
        <dbReference type="Proteomes" id="UP000694429"/>
    </source>
</evidence>
<feature type="region of interest" description="Disordered" evidence="2">
    <location>
        <begin position="1"/>
        <end position="252"/>
    </location>
</feature>
<keyword evidence="1" id="KW-0175">Coiled coil</keyword>
<evidence type="ECO:0000256" key="2">
    <source>
        <dbReference type="SAM" id="MobiDB-lite"/>
    </source>
</evidence>
<evidence type="ECO:0000313" key="3">
    <source>
        <dbReference type="Ensembl" id="ENSCAFP00030028488.1"/>
    </source>
</evidence>
<dbReference type="PANTHER" id="PTHR33820">
    <property type="entry name" value="COILED-COIL DOMAIN-CONTAINING PROTEIN 17"/>
    <property type="match status" value="1"/>
</dbReference>
<proteinExistence type="predicted"/>
<dbReference type="InterPro" id="IPR038800">
    <property type="entry name" value="CCDC17"/>
</dbReference>
<feature type="region of interest" description="Disordered" evidence="2">
    <location>
        <begin position="376"/>
        <end position="421"/>
    </location>
</feature>
<feature type="compositionally biased region" description="Basic residues" evidence="2">
    <location>
        <begin position="56"/>
        <end position="65"/>
    </location>
</feature>
<feature type="compositionally biased region" description="Basic and acidic residues" evidence="2">
    <location>
        <begin position="378"/>
        <end position="404"/>
    </location>
</feature>
<sequence length="675" mass="69821">MKPPPPGPCHLEAGYPNTDRGFPLRPGAAAVAVPPGHAALDNRGPQGTRRAPQRGARARPHRRSCWKPWGAASGAARDSRKAGGGDGVAEPGSGATPRGTEPAPPRFGPDPGRNSTPPRPGAGASRTPGGSQAIARSSGRAGGAGSAAAARARVRAAAGTSARGRGAGRAGRGRAGAGAGHGAQGGGPLAAGGPHVPPGGGGASGGLASSVGRREPQRRVRAPRPQDPAPRLARGGAVLPGAAGHPGDSGCRDRVRTGGRGGWGEALLNPGKSLLRPVGHCVPRALREAYVRGGGRNPDVLGHMCQLQVEASALDLRRLQPRRGRRTGAALEELLAVEAENRRLEAEILALRMQRGAGPASWGQRAPLPRAISLSQEAELRGRGPREPRPVVDPSRYLRREDPPRLPPPVAPPLPPRPPSAGVLLSGAEKAPRALGTMTRNLGLDPHFLLPAPDVLGPAPYDPGAGLVIFYDFLRGLEASWTWVQLVTGLTRDGQDTGGATALPPALCLPPPPAPGPVGNCAILASRQPVPRLPPSPSVSLVCELQAWQGLAGAGEPRPKAWASLVLFDWDQRVLSGRWRLPLRALPLDPSLSLGQLNGIPQVGQAELFLRLVNARDAGVQTLAEINPTNTQEYQYPPPTSCSPSLEASYLVPTAGFVDPPPPAEEPLSSRVKDR</sequence>
<accession>A0A8C0RMK4</accession>
<reference evidence="3" key="2">
    <citation type="submission" date="2025-08" db="UniProtKB">
        <authorList>
            <consortium name="Ensembl"/>
        </authorList>
    </citation>
    <scope>IDENTIFICATION</scope>
</reference>
<feature type="coiled-coil region" evidence="1">
    <location>
        <begin position="327"/>
        <end position="354"/>
    </location>
</feature>
<feature type="compositionally biased region" description="Gly residues" evidence="2">
    <location>
        <begin position="165"/>
        <end position="190"/>
    </location>
</feature>
<organism evidence="3 4">
    <name type="scientific">Canis lupus familiaris</name>
    <name type="common">Dog</name>
    <name type="synonym">Canis familiaris</name>
    <dbReference type="NCBI Taxonomy" id="9615"/>
    <lineage>
        <taxon>Eukaryota</taxon>
        <taxon>Metazoa</taxon>
        <taxon>Chordata</taxon>
        <taxon>Craniata</taxon>
        <taxon>Vertebrata</taxon>
        <taxon>Euteleostomi</taxon>
        <taxon>Mammalia</taxon>
        <taxon>Eutheria</taxon>
        <taxon>Laurasiatheria</taxon>
        <taxon>Carnivora</taxon>
        <taxon>Caniformia</taxon>
        <taxon>Canidae</taxon>
        <taxon>Canis</taxon>
    </lineage>
</organism>
<protein>
    <recommendedName>
        <fullName evidence="5">Coiled-coil domain containing 17</fullName>
    </recommendedName>
</protein>
<dbReference type="Proteomes" id="UP000694429">
    <property type="component" value="Chromosome 15"/>
</dbReference>
<feature type="compositionally biased region" description="Pro residues" evidence="2">
    <location>
        <begin position="405"/>
        <end position="419"/>
    </location>
</feature>
<evidence type="ECO:0008006" key="5">
    <source>
        <dbReference type="Google" id="ProtNLM"/>
    </source>
</evidence>
<dbReference type="Ensembl" id="ENSCAFT00030032656.1">
    <property type="protein sequence ID" value="ENSCAFP00030028488.1"/>
    <property type="gene ID" value="ENSCAFG00030017724.1"/>
</dbReference>